<keyword evidence="6" id="KW-1133">Transmembrane helix</keyword>
<dbReference type="Proteomes" id="UP000236416">
    <property type="component" value="Unassembled WGS sequence"/>
</dbReference>
<keyword evidence="3" id="KW-0807">Transducer</keyword>
<proteinExistence type="inferred from homology"/>
<evidence type="ECO:0000256" key="4">
    <source>
        <dbReference type="SAM" id="Coils"/>
    </source>
</evidence>
<feature type="compositionally biased region" description="Polar residues" evidence="5">
    <location>
        <begin position="608"/>
        <end position="621"/>
    </location>
</feature>
<name>A0A2K4MQQ0_9NEIS</name>
<dbReference type="PANTHER" id="PTHR43531:SF11">
    <property type="entry name" value="METHYL-ACCEPTING CHEMOTAXIS PROTEIN 3"/>
    <property type="match status" value="1"/>
</dbReference>
<dbReference type="SUPFAM" id="SSF58104">
    <property type="entry name" value="Methyl-accepting chemotaxis protein (MCP) signaling domain"/>
    <property type="match status" value="1"/>
</dbReference>
<dbReference type="GO" id="GO:0004888">
    <property type="term" value="F:transmembrane signaling receptor activity"/>
    <property type="evidence" value="ECO:0007669"/>
    <property type="project" value="InterPro"/>
</dbReference>
<dbReference type="PANTHER" id="PTHR43531">
    <property type="entry name" value="PROTEIN ICFG"/>
    <property type="match status" value="1"/>
</dbReference>
<dbReference type="SMART" id="SM00283">
    <property type="entry name" value="MA"/>
    <property type="match status" value="1"/>
</dbReference>
<dbReference type="AlphaFoldDB" id="A0A2K4MQQ0"/>
<dbReference type="EMBL" id="PPTF01000020">
    <property type="protein sequence ID" value="POA99393.1"/>
    <property type="molecule type" value="Genomic_DNA"/>
</dbReference>
<keyword evidence="6" id="KW-0472">Membrane</keyword>
<evidence type="ECO:0000256" key="3">
    <source>
        <dbReference type="PROSITE-ProRule" id="PRU00284"/>
    </source>
</evidence>
<keyword evidence="6" id="KW-0812">Transmembrane</keyword>
<feature type="domain" description="Methyl-accepting transducer" evidence="7">
    <location>
        <begin position="382"/>
        <end position="597"/>
    </location>
</feature>
<evidence type="ECO:0000256" key="6">
    <source>
        <dbReference type="SAM" id="Phobius"/>
    </source>
</evidence>
<protein>
    <recommendedName>
        <fullName evidence="7">Methyl-accepting transducer domain-containing protein</fullName>
    </recommendedName>
</protein>
<dbReference type="GO" id="GO:0005886">
    <property type="term" value="C:plasma membrane"/>
    <property type="evidence" value="ECO:0007669"/>
    <property type="project" value="TreeGrafter"/>
</dbReference>
<evidence type="ECO:0000313" key="9">
    <source>
        <dbReference type="Proteomes" id="UP000236416"/>
    </source>
</evidence>
<dbReference type="InterPro" id="IPR051310">
    <property type="entry name" value="MCP_chemotaxis"/>
</dbReference>
<dbReference type="InterPro" id="IPR004089">
    <property type="entry name" value="MCPsignal_dom"/>
</dbReference>
<organism evidence="8 9">
    <name type="scientific">Chromobacterium sinusclupearum</name>
    <dbReference type="NCBI Taxonomy" id="2077146"/>
    <lineage>
        <taxon>Bacteria</taxon>
        <taxon>Pseudomonadati</taxon>
        <taxon>Pseudomonadota</taxon>
        <taxon>Betaproteobacteria</taxon>
        <taxon>Neisseriales</taxon>
        <taxon>Chromobacteriaceae</taxon>
        <taxon>Chromobacterium</taxon>
    </lineage>
</organism>
<dbReference type="InterPro" id="IPR004090">
    <property type="entry name" value="Chemotax_Me-accpt_rcpt"/>
</dbReference>
<sequence length="627" mass="67841">MAMRARLKVAHKLVLLIAPLVLALFIAALGYAWHQRQLLQELNRDQSLAENIALAGDLIHDLQAERGLSYGYLNLHQPLPLPLSQARVAADDVLQRLQRQSRADMSDELRAYLDNAVPRQDALAQLRRDIDARHISPDPAFLRYSDMIEQLSRIVALFHANTQQVQALVLQWSAVNCQKEYTGRARGLITGVLTVGSFSITNFRQVSGVVSQEELCRAQYRQYGGDEAVLQAAMDSSRQFESARDAVLARGAGAMQSLRPDEWFQVSSRRVDALMGVEKAILSQISRLLEQQASSARLSSYLVLLGLLLLLMPVGLAVVVGRNIIRTLGAEPDEVAQGMRELSAGRLDFFLPLREGDTHSLAAHIRQMGQRLSGVIMQVKEDADAVANASDELNSASQGLSQGAARASADVEGTSTSVDDIAGCMFRMANDANHAGGMADTASVQAAEGNRVVQQTIAAMHKIAKRTDIIDDIAYQTNLLALNAAIEAARAGEHGKGFAVVADEVRKLAKRSQAAAQEIGQVAISSVQLAESAGQQLSDIVESSLKTLELVKGISCEATQQAQRVGGINQAMQRLNQLSQDNAAASEELSAAAQEVAMRADSLRRQMQYFQQGTEPAQQNGPAEAGP</sequence>
<dbReference type="Pfam" id="PF08376">
    <property type="entry name" value="NIT"/>
    <property type="match status" value="1"/>
</dbReference>
<feature type="transmembrane region" description="Helical" evidence="6">
    <location>
        <begin position="298"/>
        <end position="320"/>
    </location>
</feature>
<gene>
    <name evidence="8" type="ORF">C2134_06390</name>
</gene>
<comment type="similarity">
    <text evidence="2">Belongs to the methyl-accepting chemotaxis (MCP) protein family.</text>
</comment>
<evidence type="ECO:0000313" key="8">
    <source>
        <dbReference type="EMBL" id="POA99393.1"/>
    </source>
</evidence>
<feature type="coiled-coil region" evidence="4">
    <location>
        <begin position="568"/>
        <end position="606"/>
    </location>
</feature>
<keyword evidence="9" id="KW-1185">Reference proteome</keyword>
<evidence type="ECO:0000256" key="1">
    <source>
        <dbReference type="ARBA" id="ARBA00022500"/>
    </source>
</evidence>
<dbReference type="Gene3D" id="1.10.287.950">
    <property type="entry name" value="Methyl-accepting chemotaxis protein"/>
    <property type="match status" value="1"/>
</dbReference>
<keyword evidence="1" id="KW-0145">Chemotaxis</keyword>
<evidence type="ECO:0000259" key="7">
    <source>
        <dbReference type="PROSITE" id="PS50111"/>
    </source>
</evidence>
<evidence type="ECO:0000256" key="5">
    <source>
        <dbReference type="SAM" id="MobiDB-lite"/>
    </source>
</evidence>
<evidence type="ECO:0000256" key="2">
    <source>
        <dbReference type="ARBA" id="ARBA00029447"/>
    </source>
</evidence>
<dbReference type="PROSITE" id="PS50111">
    <property type="entry name" value="CHEMOTAXIS_TRANSDUC_2"/>
    <property type="match status" value="1"/>
</dbReference>
<dbReference type="GO" id="GO:0007165">
    <property type="term" value="P:signal transduction"/>
    <property type="evidence" value="ECO:0007669"/>
    <property type="project" value="UniProtKB-KW"/>
</dbReference>
<dbReference type="GO" id="GO:0006935">
    <property type="term" value="P:chemotaxis"/>
    <property type="evidence" value="ECO:0007669"/>
    <property type="project" value="UniProtKB-KW"/>
</dbReference>
<comment type="caution">
    <text evidence="8">The sequence shown here is derived from an EMBL/GenBank/DDBJ whole genome shotgun (WGS) entry which is preliminary data.</text>
</comment>
<dbReference type="PRINTS" id="PR00260">
    <property type="entry name" value="CHEMTRNSDUCR"/>
</dbReference>
<dbReference type="InterPro" id="IPR013587">
    <property type="entry name" value="Nitrate/nitrite_sensing"/>
</dbReference>
<reference evidence="8 9" key="1">
    <citation type="submission" date="2018-01" db="EMBL/GenBank/DDBJ databases">
        <title>Genomic Sequence of Chromobacterium MWU13-2610 from wild cranberry bogs within the Cape Cod National Seashore.</title>
        <authorList>
            <person name="O'Hara-Hanley K."/>
            <person name="Soby S."/>
            <person name="Harrison A."/>
        </authorList>
    </citation>
    <scope>NUCLEOTIDE SEQUENCE [LARGE SCALE GENOMIC DNA]</scope>
    <source>
        <strain evidence="8 9">MWU13-2610</strain>
    </source>
</reference>
<keyword evidence="4" id="KW-0175">Coiled coil</keyword>
<feature type="region of interest" description="Disordered" evidence="5">
    <location>
        <begin position="608"/>
        <end position="627"/>
    </location>
</feature>
<accession>A0A2K4MQQ0</accession>
<dbReference type="Pfam" id="PF00015">
    <property type="entry name" value="MCPsignal"/>
    <property type="match status" value="1"/>
</dbReference>